<dbReference type="Proteomes" id="UP000027222">
    <property type="component" value="Unassembled WGS sequence"/>
</dbReference>
<keyword evidence="3" id="KW-1185">Reference proteome</keyword>
<dbReference type="EMBL" id="KL142388">
    <property type="protein sequence ID" value="KDR72479.1"/>
    <property type="molecule type" value="Genomic_DNA"/>
</dbReference>
<name>A0A067SXT9_GALM3</name>
<feature type="compositionally biased region" description="Polar residues" evidence="1">
    <location>
        <begin position="201"/>
        <end position="211"/>
    </location>
</feature>
<reference evidence="3" key="1">
    <citation type="journal article" date="2014" name="Proc. Natl. Acad. Sci. U.S.A.">
        <title>Extensive sampling of basidiomycete genomes demonstrates inadequacy of the white-rot/brown-rot paradigm for wood decay fungi.</title>
        <authorList>
            <person name="Riley R."/>
            <person name="Salamov A.A."/>
            <person name="Brown D.W."/>
            <person name="Nagy L.G."/>
            <person name="Floudas D."/>
            <person name="Held B.W."/>
            <person name="Levasseur A."/>
            <person name="Lombard V."/>
            <person name="Morin E."/>
            <person name="Otillar R."/>
            <person name="Lindquist E.A."/>
            <person name="Sun H."/>
            <person name="LaButti K.M."/>
            <person name="Schmutz J."/>
            <person name="Jabbour D."/>
            <person name="Luo H."/>
            <person name="Baker S.E."/>
            <person name="Pisabarro A.G."/>
            <person name="Walton J.D."/>
            <person name="Blanchette R.A."/>
            <person name="Henrissat B."/>
            <person name="Martin F."/>
            <person name="Cullen D."/>
            <person name="Hibbett D.S."/>
            <person name="Grigoriev I.V."/>
        </authorList>
    </citation>
    <scope>NUCLEOTIDE SEQUENCE [LARGE SCALE GENOMIC DNA]</scope>
    <source>
        <strain evidence="3">CBS 339.88</strain>
    </source>
</reference>
<evidence type="ECO:0000256" key="1">
    <source>
        <dbReference type="SAM" id="MobiDB-lite"/>
    </source>
</evidence>
<feature type="compositionally biased region" description="Acidic residues" evidence="1">
    <location>
        <begin position="150"/>
        <end position="163"/>
    </location>
</feature>
<dbReference type="InterPro" id="IPR011992">
    <property type="entry name" value="EF-hand-dom_pair"/>
</dbReference>
<feature type="region of interest" description="Disordered" evidence="1">
    <location>
        <begin position="138"/>
        <end position="211"/>
    </location>
</feature>
<protein>
    <recommendedName>
        <fullName evidence="4">EF-hand domain-containing protein</fullName>
    </recommendedName>
</protein>
<evidence type="ECO:0000313" key="2">
    <source>
        <dbReference type="EMBL" id="KDR72479.1"/>
    </source>
</evidence>
<gene>
    <name evidence="2" type="ORF">GALMADRAFT_73858</name>
</gene>
<dbReference type="Gene3D" id="1.10.238.10">
    <property type="entry name" value="EF-hand"/>
    <property type="match status" value="1"/>
</dbReference>
<proteinExistence type="predicted"/>
<dbReference type="HOGENOM" id="CLU_047855_0_0_1"/>
<evidence type="ECO:0008006" key="4">
    <source>
        <dbReference type="Google" id="ProtNLM"/>
    </source>
</evidence>
<evidence type="ECO:0000313" key="3">
    <source>
        <dbReference type="Proteomes" id="UP000027222"/>
    </source>
</evidence>
<organism evidence="2 3">
    <name type="scientific">Galerina marginata (strain CBS 339.88)</name>
    <dbReference type="NCBI Taxonomy" id="685588"/>
    <lineage>
        <taxon>Eukaryota</taxon>
        <taxon>Fungi</taxon>
        <taxon>Dikarya</taxon>
        <taxon>Basidiomycota</taxon>
        <taxon>Agaricomycotina</taxon>
        <taxon>Agaricomycetes</taxon>
        <taxon>Agaricomycetidae</taxon>
        <taxon>Agaricales</taxon>
        <taxon>Agaricineae</taxon>
        <taxon>Strophariaceae</taxon>
        <taxon>Galerina</taxon>
    </lineage>
</organism>
<dbReference type="OrthoDB" id="2530165at2759"/>
<accession>A0A067SXT9</accession>
<sequence>MSSDFLFYKLPKHVQHLIDDAFSNAIEDHGLRSGIVNDVQLVPGGGGGFILESTRGGYITEDTPHQQISLELIPTALQLLDLPPDDDEILSAFKNAASGWTSASLNMDTGEDGQGEFVSRDDWRAVCAVLLEDRATAEEVNSSPVLSAELGEEDEASLSDDYVEAPSSSLNESSDDDYRDGRSSKQPRRRRRHDSPTRVSEATQLQQPTNRQRQTCLTTFALFFPDVPPADFSEQRIMVADLQRVSQLLGEKIKADEMVEMLDMFSTSPDKSMDLNDFTRMMIMAKLA</sequence>
<dbReference type="SUPFAM" id="SSF47473">
    <property type="entry name" value="EF-hand"/>
    <property type="match status" value="1"/>
</dbReference>
<dbReference type="AlphaFoldDB" id="A0A067SXT9"/>